<evidence type="ECO:0000313" key="12">
    <source>
        <dbReference type="Proteomes" id="UP000440732"/>
    </source>
</evidence>
<comment type="caution">
    <text evidence="6">The sequence shown here is derived from an EMBL/GenBank/DDBJ whole genome shotgun (WGS) entry which is preliminary data.</text>
</comment>
<evidence type="ECO:0000313" key="9">
    <source>
        <dbReference type="Proteomes" id="UP000433483"/>
    </source>
</evidence>
<feature type="region of interest" description="Disordered" evidence="1">
    <location>
        <begin position="109"/>
        <end position="152"/>
    </location>
</feature>
<dbReference type="Proteomes" id="UP000433483">
    <property type="component" value="Unassembled WGS sequence"/>
</dbReference>
<dbReference type="EMBL" id="QXGD01000059">
    <property type="protein sequence ID" value="KAE9255519.1"/>
    <property type="molecule type" value="Genomic_DNA"/>
</dbReference>
<reference evidence="8 9" key="1">
    <citation type="submission" date="2018-08" db="EMBL/GenBank/DDBJ databases">
        <title>Genomic investigation of the strawberry pathogen Phytophthora fragariae indicates pathogenicity is determined by transcriptional variation in three key races.</title>
        <authorList>
            <person name="Adams T.M."/>
            <person name="Armitage A.D."/>
            <person name="Sobczyk M.K."/>
            <person name="Bates H.J."/>
            <person name="Dunwell J.M."/>
            <person name="Nellist C.F."/>
            <person name="Harrison R.J."/>
        </authorList>
    </citation>
    <scope>NUCLEOTIDE SEQUENCE [LARGE SCALE GENOMIC DNA]</scope>
    <source>
        <strain evidence="7 10">A4</strain>
        <strain evidence="6 11">BC-1</strain>
        <strain evidence="5 9">NOV-27</strain>
        <strain evidence="4 12">NOV-5</strain>
        <strain evidence="3 13">NOV-71</strain>
        <strain evidence="2 8">NOV-9</strain>
    </source>
</reference>
<keyword evidence="9" id="KW-1185">Reference proteome</keyword>
<accession>A0A6A4AE26</accession>
<dbReference type="EMBL" id="QXGF01000055">
    <property type="protein sequence ID" value="KAE8948253.1"/>
    <property type="molecule type" value="Genomic_DNA"/>
</dbReference>
<dbReference type="OrthoDB" id="10562458at2759"/>
<dbReference type="EMBL" id="QXGE01000045">
    <property type="protein sequence ID" value="KAE9327760.1"/>
    <property type="molecule type" value="Genomic_DNA"/>
</dbReference>
<evidence type="ECO:0000313" key="3">
    <source>
        <dbReference type="EMBL" id="KAE9136775.1"/>
    </source>
</evidence>
<feature type="compositionally biased region" description="Polar residues" evidence="1">
    <location>
        <begin position="124"/>
        <end position="133"/>
    </location>
</feature>
<evidence type="ECO:0000313" key="10">
    <source>
        <dbReference type="Proteomes" id="UP000437068"/>
    </source>
</evidence>
<evidence type="ECO:0000313" key="7">
    <source>
        <dbReference type="EMBL" id="KAE9327760.1"/>
    </source>
</evidence>
<feature type="region of interest" description="Disordered" evidence="1">
    <location>
        <begin position="44"/>
        <end position="67"/>
    </location>
</feature>
<evidence type="ECO:0000313" key="5">
    <source>
        <dbReference type="EMBL" id="KAE9234088.1"/>
    </source>
</evidence>
<evidence type="ECO:0000313" key="4">
    <source>
        <dbReference type="EMBL" id="KAE9154327.1"/>
    </source>
</evidence>
<feature type="compositionally biased region" description="Polar residues" evidence="1">
    <location>
        <begin position="48"/>
        <end position="59"/>
    </location>
</feature>
<evidence type="ECO:0000313" key="6">
    <source>
        <dbReference type="EMBL" id="KAE9255519.1"/>
    </source>
</evidence>
<evidence type="ECO:0000313" key="11">
    <source>
        <dbReference type="Proteomes" id="UP000440367"/>
    </source>
</evidence>
<sequence length="152" mass="16013">MVSSAPAPSTPADHHVLAMVPALSPSSRPSTPVATCVTAVQVAPEPSKTANSMAPSTDTPADRASSRIAVRKRIAAELDGVRRQKNHCVVKKEAAEAAAALAAALPVGRRASCDDPSVPAVRLQSASPTQDPTGQVREVRSTRRRQRRKRPQ</sequence>
<dbReference type="Proteomes" id="UP000441208">
    <property type="component" value="Unassembled WGS sequence"/>
</dbReference>
<feature type="compositionally biased region" description="Basic residues" evidence="1">
    <location>
        <begin position="142"/>
        <end position="152"/>
    </location>
</feature>
<dbReference type="EMBL" id="QXGB01000052">
    <property type="protein sequence ID" value="KAE9234088.1"/>
    <property type="molecule type" value="Genomic_DNA"/>
</dbReference>
<proteinExistence type="predicted"/>
<dbReference type="EMBL" id="QXFZ01000053">
    <property type="protein sequence ID" value="KAE9136775.1"/>
    <property type="molecule type" value="Genomic_DNA"/>
</dbReference>
<protein>
    <submittedName>
        <fullName evidence="6">Uncharacterized protein</fullName>
    </submittedName>
</protein>
<dbReference type="Proteomes" id="UP000440732">
    <property type="component" value="Unassembled WGS sequence"/>
</dbReference>
<gene>
    <name evidence="7" type="ORF">PF001_g1776</name>
    <name evidence="6" type="ORF">PF002_g2317</name>
    <name evidence="5" type="ORF">PF005_g2051</name>
    <name evidence="4" type="ORF">PF006_g1642</name>
    <name evidence="3" type="ORF">PF007_g2067</name>
    <name evidence="2" type="ORF">PF009_g2168</name>
</gene>
<dbReference type="EMBL" id="QXGA01000042">
    <property type="protein sequence ID" value="KAE9154327.1"/>
    <property type="molecule type" value="Genomic_DNA"/>
</dbReference>
<dbReference type="Proteomes" id="UP000429523">
    <property type="component" value="Unassembled WGS sequence"/>
</dbReference>
<dbReference type="AlphaFoldDB" id="A0A6A4AE26"/>
<dbReference type="Proteomes" id="UP000437068">
    <property type="component" value="Unassembled WGS sequence"/>
</dbReference>
<evidence type="ECO:0000313" key="8">
    <source>
        <dbReference type="Proteomes" id="UP000429523"/>
    </source>
</evidence>
<evidence type="ECO:0000313" key="13">
    <source>
        <dbReference type="Proteomes" id="UP000441208"/>
    </source>
</evidence>
<organism evidence="6 11">
    <name type="scientific">Phytophthora fragariae</name>
    <dbReference type="NCBI Taxonomy" id="53985"/>
    <lineage>
        <taxon>Eukaryota</taxon>
        <taxon>Sar</taxon>
        <taxon>Stramenopiles</taxon>
        <taxon>Oomycota</taxon>
        <taxon>Peronosporomycetes</taxon>
        <taxon>Peronosporales</taxon>
        <taxon>Peronosporaceae</taxon>
        <taxon>Phytophthora</taxon>
    </lineage>
</organism>
<evidence type="ECO:0000313" key="2">
    <source>
        <dbReference type="EMBL" id="KAE8948253.1"/>
    </source>
</evidence>
<evidence type="ECO:0000256" key="1">
    <source>
        <dbReference type="SAM" id="MobiDB-lite"/>
    </source>
</evidence>
<name>A0A6A4AE26_9STRA</name>
<dbReference type="Proteomes" id="UP000440367">
    <property type="component" value="Unassembled WGS sequence"/>
</dbReference>